<feature type="domain" description="Response regulatory" evidence="11">
    <location>
        <begin position="1072"/>
        <end position="1188"/>
    </location>
</feature>
<dbReference type="InterPro" id="IPR000014">
    <property type="entry name" value="PAS"/>
</dbReference>
<dbReference type="NCBIfam" id="TIGR00229">
    <property type="entry name" value="sensory_box"/>
    <property type="match status" value="3"/>
</dbReference>
<comment type="catalytic activity">
    <reaction evidence="1">
        <text>ATP + protein L-histidine = ADP + protein N-phospho-L-histidine.</text>
        <dbReference type="EC" id="2.7.13.3"/>
    </reaction>
</comment>
<sequence>MSETMAHGQQILNGAIDPAIISFDLEGRITSWSEGARHILGWTEAEMLGAPADRIFTPEDVAGGRPAFERDEALRTGRGRDERWHVRADGSRVFTQGEMMVLRAGTGAASGFIKTLRDRGGQRRVDQPLRGSQDWAAAALGTGLVGFFDWDVAAGLVRADERFATLHGLDAARLAEGMPLAQVLAAVHPEDRVSAERLSATLAGRGEYTRQFRVVPGAGKARSVLMRGRCYEWDGKQALRFTGIVIDISAALDAQEALRASEAFNRQVLASSPDCIKVLDLDGTLRFMSEGGLRAMEIDDFAAFKGCHWPDFCHGYERGALQAALATARAGGRGHFQGYADTVKGNRRYWDVVVTPMLDAGGRPDRLLAISRDVTEAQAAGERIGLALDTGVVLGTWVWNVARDQLTGDARFADTFGLDPEALTTGLALRAAAAAIHPDDLAQVAERVGQAVSRGEPYRAEYRVRRPDGSWRWIEANGHCELDPAGEPTRFPGILIDIDSRKRQELRQAALIELGDHLRGLSHPAAIAAAASQVLGAALQVSRAGYGSVDAAREVIEIEPDWCAGPGIASVAGRHAFRDFGSYIDDLKRNEVVAIPDVRQDPRTGAGVARLGALQIRALLNVPLMKDGRLAAVVLAHTDAEHPWTEEEVAFARAVADRTWAAMEQARAGAELQRINETLEQQVARRTQERDGIWNASQDLLGVADAHGVWLSVNPAWTDKLGWSREEILGRTSEWLEHPEDRAATHVAVIRLAGGSRVADFENRFRTRNGGYRSFSWVAVPVEGKLFCSARDITEQKLAAERLARAEEALRQSQKMEAVGQLTGGVAHDFNNLLTGITGSLELMSLRIGQGRISELEHYVAAAQGAARRAAALTHRLLAFSRRQTLAPSPTNINRLVAGMEELIRRTVGPEIEVEVVGAAGLWPALIDANQLENALLNLCINARDAMPEGGRITIETANRWLDERAIREQDLAPGQYLSLCVTDTGTGMAPEVIERAFDPFFTTKPLGQGTGLGLSMIYGFVRQSGGQVRIYSEPGQGTTMCLYLPRHHGPGEESARPDLPSAAPGAGKGEAVLVVDDEATIRQLISEVLEELGYAVLEAEDGAGGLGILQSDARIDLLVTDVGLTGGMNGRQMADAARLARPDLKVLFITGYAENAVMGSRPLEAGMHVLTKPFAMDILAHRVTTLIAGG</sequence>
<dbReference type="InterPro" id="IPR003661">
    <property type="entry name" value="HisK_dim/P_dom"/>
</dbReference>
<dbReference type="InterPro" id="IPR029016">
    <property type="entry name" value="GAF-like_dom_sf"/>
</dbReference>
<gene>
    <name evidence="14" type="ORF">CR165_16715</name>
</gene>
<dbReference type="InterPro" id="IPR013655">
    <property type="entry name" value="PAS_fold_3"/>
</dbReference>
<dbReference type="Pfam" id="PF00989">
    <property type="entry name" value="PAS"/>
    <property type="match status" value="1"/>
</dbReference>
<dbReference type="PANTHER" id="PTHR43065:SF42">
    <property type="entry name" value="TWO-COMPONENT SENSOR PPRA"/>
    <property type="match status" value="1"/>
</dbReference>
<dbReference type="SUPFAM" id="SSF52172">
    <property type="entry name" value="CheY-like"/>
    <property type="match status" value="1"/>
</dbReference>
<dbReference type="InterPro" id="IPR003018">
    <property type="entry name" value="GAF"/>
</dbReference>
<evidence type="ECO:0000313" key="14">
    <source>
        <dbReference type="EMBL" id="PWC27662.1"/>
    </source>
</evidence>
<dbReference type="InterPro" id="IPR005467">
    <property type="entry name" value="His_kinase_dom"/>
</dbReference>
<evidence type="ECO:0000259" key="10">
    <source>
        <dbReference type="PROSITE" id="PS50109"/>
    </source>
</evidence>
<feature type="domain" description="PAS" evidence="12">
    <location>
        <begin position="703"/>
        <end position="742"/>
    </location>
</feature>
<feature type="modified residue" description="4-aspartylphosphate" evidence="9">
    <location>
        <position position="1122"/>
    </location>
</feature>
<dbReference type="EMBL" id="PDOA01000012">
    <property type="protein sequence ID" value="PWC27662.1"/>
    <property type="molecule type" value="Genomic_DNA"/>
</dbReference>
<dbReference type="Gene3D" id="3.30.450.40">
    <property type="match status" value="1"/>
</dbReference>
<dbReference type="Pfam" id="PF01590">
    <property type="entry name" value="GAF"/>
    <property type="match status" value="1"/>
</dbReference>
<dbReference type="Proteomes" id="UP000245048">
    <property type="component" value="Unassembled WGS sequence"/>
</dbReference>
<dbReference type="PROSITE" id="PS50109">
    <property type="entry name" value="HIS_KIN"/>
    <property type="match status" value="1"/>
</dbReference>
<keyword evidence="6" id="KW-0418">Kinase</keyword>
<dbReference type="SMART" id="SM00387">
    <property type="entry name" value="HATPase_c"/>
    <property type="match status" value="1"/>
</dbReference>
<dbReference type="GO" id="GO:0005524">
    <property type="term" value="F:ATP binding"/>
    <property type="evidence" value="ECO:0007669"/>
    <property type="project" value="UniProtKB-KW"/>
</dbReference>
<dbReference type="AlphaFoldDB" id="A0A2U1V180"/>
<dbReference type="Gene3D" id="1.10.287.130">
    <property type="match status" value="1"/>
</dbReference>
<evidence type="ECO:0000259" key="12">
    <source>
        <dbReference type="PROSITE" id="PS50112"/>
    </source>
</evidence>
<dbReference type="Pfam" id="PF00072">
    <property type="entry name" value="Response_reg"/>
    <property type="match status" value="1"/>
</dbReference>
<dbReference type="CDD" id="cd18161">
    <property type="entry name" value="REC_hyHK_blue-like"/>
    <property type="match status" value="1"/>
</dbReference>
<evidence type="ECO:0000259" key="13">
    <source>
        <dbReference type="PROSITE" id="PS50113"/>
    </source>
</evidence>
<dbReference type="InterPro" id="IPR003594">
    <property type="entry name" value="HATPase_dom"/>
</dbReference>
<dbReference type="PROSITE" id="PS50110">
    <property type="entry name" value="RESPONSE_REGULATORY"/>
    <property type="match status" value="1"/>
</dbReference>
<dbReference type="SMART" id="SM00065">
    <property type="entry name" value="GAF"/>
    <property type="match status" value="1"/>
</dbReference>
<keyword evidence="7" id="KW-0067">ATP-binding</keyword>
<evidence type="ECO:0000256" key="9">
    <source>
        <dbReference type="PROSITE-ProRule" id="PRU00169"/>
    </source>
</evidence>
<dbReference type="Pfam" id="PF02518">
    <property type="entry name" value="HATPase_c"/>
    <property type="match status" value="1"/>
</dbReference>
<dbReference type="Gene3D" id="2.10.70.100">
    <property type="match status" value="1"/>
</dbReference>
<dbReference type="InterPro" id="IPR004358">
    <property type="entry name" value="Sig_transdc_His_kin-like_C"/>
</dbReference>
<dbReference type="InterPro" id="IPR011006">
    <property type="entry name" value="CheY-like_superfamily"/>
</dbReference>
<dbReference type="RefSeq" id="WP_109518093.1">
    <property type="nucleotide sequence ID" value="NZ_PDOA01000012.1"/>
</dbReference>
<dbReference type="InterPro" id="IPR013656">
    <property type="entry name" value="PAS_4"/>
</dbReference>
<keyword evidence="3 9" id="KW-0597">Phosphoprotein</keyword>
<dbReference type="InterPro" id="IPR001610">
    <property type="entry name" value="PAC"/>
</dbReference>
<evidence type="ECO:0000259" key="11">
    <source>
        <dbReference type="PROSITE" id="PS50110"/>
    </source>
</evidence>
<dbReference type="InterPro" id="IPR000700">
    <property type="entry name" value="PAS-assoc_C"/>
</dbReference>
<keyword evidence="8" id="KW-0902">Two-component regulatory system</keyword>
<evidence type="ECO:0000256" key="1">
    <source>
        <dbReference type="ARBA" id="ARBA00000085"/>
    </source>
</evidence>
<dbReference type="SMART" id="SM00388">
    <property type="entry name" value="HisKA"/>
    <property type="match status" value="1"/>
</dbReference>
<feature type="domain" description="PAC" evidence="13">
    <location>
        <begin position="458"/>
        <end position="510"/>
    </location>
</feature>
<dbReference type="SMART" id="SM00086">
    <property type="entry name" value="PAC"/>
    <property type="match status" value="4"/>
</dbReference>
<dbReference type="CDD" id="cd00082">
    <property type="entry name" value="HisKA"/>
    <property type="match status" value="1"/>
</dbReference>
<dbReference type="InterPro" id="IPR036097">
    <property type="entry name" value="HisK_dim/P_sf"/>
</dbReference>
<name>A0A2U1V180_9PROT</name>
<accession>A0A2U1V180</accession>
<dbReference type="GO" id="GO:0006355">
    <property type="term" value="P:regulation of DNA-templated transcription"/>
    <property type="evidence" value="ECO:0007669"/>
    <property type="project" value="InterPro"/>
</dbReference>
<dbReference type="InterPro" id="IPR001789">
    <property type="entry name" value="Sig_transdc_resp-reg_receiver"/>
</dbReference>
<dbReference type="Pfam" id="PF08448">
    <property type="entry name" value="PAS_4"/>
    <property type="match status" value="2"/>
</dbReference>
<evidence type="ECO:0000256" key="5">
    <source>
        <dbReference type="ARBA" id="ARBA00022741"/>
    </source>
</evidence>
<evidence type="ECO:0000256" key="2">
    <source>
        <dbReference type="ARBA" id="ARBA00012438"/>
    </source>
</evidence>
<dbReference type="SMART" id="SM00448">
    <property type="entry name" value="REC"/>
    <property type="match status" value="1"/>
</dbReference>
<keyword evidence="15" id="KW-1185">Reference proteome</keyword>
<dbReference type="PRINTS" id="PR00344">
    <property type="entry name" value="BCTRLSENSOR"/>
</dbReference>
<dbReference type="CDD" id="cd16919">
    <property type="entry name" value="HATPase_CckA-like"/>
    <property type="match status" value="1"/>
</dbReference>
<dbReference type="GO" id="GO:0000155">
    <property type="term" value="F:phosphorelay sensor kinase activity"/>
    <property type="evidence" value="ECO:0007669"/>
    <property type="project" value="InterPro"/>
</dbReference>
<dbReference type="InterPro" id="IPR013767">
    <property type="entry name" value="PAS_fold"/>
</dbReference>
<dbReference type="Pfam" id="PF08447">
    <property type="entry name" value="PAS_3"/>
    <property type="match status" value="1"/>
</dbReference>
<comment type="caution">
    <text evidence="14">The sequence shown here is derived from an EMBL/GenBank/DDBJ whole genome shotgun (WGS) entry which is preliminary data.</text>
</comment>
<dbReference type="Gene3D" id="3.40.50.2300">
    <property type="match status" value="1"/>
</dbReference>
<dbReference type="CDD" id="cd00130">
    <property type="entry name" value="PAS"/>
    <property type="match status" value="3"/>
</dbReference>
<evidence type="ECO:0000256" key="4">
    <source>
        <dbReference type="ARBA" id="ARBA00022679"/>
    </source>
</evidence>
<evidence type="ECO:0000256" key="8">
    <source>
        <dbReference type="ARBA" id="ARBA00023012"/>
    </source>
</evidence>
<dbReference type="Gene3D" id="3.30.450.20">
    <property type="entry name" value="PAS domain"/>
    <property type="match status" value="5"/>
</dbReference>
<evidence type="ECO:0000256" key="7">
    <source>
        <dbReference type="ARBA" id="ARBA00022840"/>
    </source>
</evidence>
<keyword evidence="5" id="KW-0547">Nucleotide-binding</keyword>
<dbReference type="InterPro" id="IPR036890">
    <property type="entry name" value="HATPase_C_sf"/>
</dbReference>
<protein>
    <recommendedName>
        <fullName evidence="2">histidine kinase</fullName>
        <ecNumber evidence="2">2.7.13.3</ecNumber>
    </recommendedName>
</protein>
<organism evidence="14 15">
    <name type="scientific">Teichococcus aestuarii</name>
    <dbReference type="NCBI Taxonomy" id="568898"/>
    <lineage>
        <taxon>Bacteria</taxon>
        <taxon>Pseudomonadati</taxon>
        <taxon>Pseudomonadota</taxon>
        <taxon>Alphaproteobacteria</taxon>
        <taxon>Acetobacterales</taxon>
        <taxon>Roseomonadaceae</taxon>
        <taxon>Roseomonas</taxon>
    </lineage>
</organism>
<dbReference type="SUPFAM" id="SSF55874">
    <property type="entry name" value="ATPase domain of HSP90 chaperone/DNA topoisomerase II/histidine kinase"/>
    <property type="match status" value="1"/>
</dbReference>
<feature type="domain" description="PAS" evidence="12">
    <location>
        <begin position="4"/>
        <end position="77"/>
    </location>
</feature>
<dbReference type="InterPro" id="IPR035965">
    <property type="entry name" value="PAS-like_dom_sf"/>
</dbReference>
<evidence type="ECO:0000313" key="15">
    <source>
        <dbReference type="Proteomes" id="UP000245048"/>
    </source>
</evidence>
<reference evidence="15" key="1">
    <citation type="submission" date="2017-10" db="EMBL/GenBank/DDBJ databases">
        <authorList>
            <person name="Toshchakov S.V."/>
            <person name="Goeva M.A."/>
        </authorList>
    </citation>
    <scope>NUCLEOTIDE SEQUENCE [LARGE SCALE GENOMIC DNA]</scope>
    <source>
        <strain evidence="15">JR1/69-1-13</strain>
    </source>
</reference>
<proteinExistence type="predicted"/>
<evidence type="ECO:0000256" key="3">
    <source>
        <dbReference type="ARBA" id="ARBA00022553"/>
    </source>
</evidence>
<feature type="domain" description="Histidine kinase" evidence="10">
    <location>
        <begin position="825"/>
        <end position="1049"/>
    </location>
</feature>
<dbReference type="SUPFAM" id="SSF55781">
    <property type="entry name" value="GAF domain-like"/>
    <property type="match status" value="1"/>
</dbReference>
<dbReference type="Gene3D" id="3.30.565.10">
    <property type="entry name" value="Histidine kinase-like ATPase, C-terminal domain"/>
    <property type="match status" value="1"/>
</dbReference>
<dbReference type="PANTHER" id="PTHR43065">
    <property type="entry name" value="SENSOR HISTIDINE KINASE"/>
    <property type="match status" value="1"/>
</dbReference>
<dbReference type="SMART" id="SM00091">
    <property type="entry name" value="PAS"/>
    <property type="match status" value="4"/>
</dbReference>
<dbReference type="SUPFAM" id="SSF55785">
    <property type="entry name" value="PYP-like sensor domain (PAS domain)"/>
    <property type="match status" value="5"/>
</dbReference>
<dbReference type="PROSITE" id="PS50113">
    <property type="entry name" value="PAC"/>
    <property type="match status" value="1"/>
</dbReference>
<dbReference type="EC" id="2.7.13.3" evidence="2"/>
<dbReference type="PROSITE" id="PS50112">
    <property type="entry name" value="PAS"/>
    <property type="match status" value="2"/>
</dbReference>
<dbReference type="SUPFAM" id="SSF47384">
    <property type="entry name" value="Homodimeric domain of signal transducing histidine kinase"/>
    <property type="match status" value="1"/>
</dbReference>
<evidence type="ECO:0000256" key="6">
    <source>
        <dbReference type="ARBA" id="ARBA00022777"/>
    </source>
</evidence>
<dbReference type="Pfam" id="PF00512">
    <property type="entry name" value="HisKA"/>
    <property type="match status" value="1"/>
</dbReference>
<keyword evidence="4" id="KW-0808">Transferase</keyword>
<dbReference type="OrthoDB" id="7284568at2"/>